<evidence type="ECO:0000256" key="1">
    <source>
        <dbReference type="ARBA" id="ARBA00001947"/>
    </source>
</evidence>
<evidence type="ECO:0000256" key="5">
    <source>
        <dbReference type="ARBA" id="ARBA00022801"/>
    </source>
</evidence>
<dbReference type="GO" id="GO:0004222">
    <property type="term" value="F:metalloendopeptidase activity"/>
    <property type="evidence" value="ECO:0007669"/>
    <property type="project" value="InterPro"/>
</dbReference>
<keyword evidence="5 12" id="KW-0378">Hydrolase</keyword>
<dbReference type="EC" id="3.4.24.-" evidence="12"/>
<dbReference type="AlphaFoldDB" id="A0A846QEG3"/>
<proteinExistence type="inferred from homology"/>
<evidence type="ECO:0000259" key="11">
    <source>
        <dbReference type="Pfam" id="PF05193"/>
    </source>
</evidence>
<evidence type="ECO:0000256" key="7">
    <source>
        <dbReference type="ARBA" id="ARBA00023049"/>
    </source>
</evidence>
<organism evidence="12 13">
    <name type="scientific">Desulfobaculum xiamenense</name>
    <dbReference type="NCBI Taxonomy" id="995050"/>
    <lineage>
        <taxon>Bacteria</taxon>
        <taxon>Pseudomonadati</taxon>
        <taxon>Thermodesulfobacteriota</taxon>
        <taxon>Desulfovibrionia</taxon>
        <taxon>Desulfovibrionales</taxon>
        <taxon>Desulfovibrionaceae</taxon>
        <taxon>Desulfobaculum</taxon>
    </lineage>
</organism>
<keyword evidence="9" id="KW-0732">Signal</keyword>
<evidence type="ECO:0000256" key="4">
    <source>
        <dbReference type="ARBA" id="ARBA00022723"/>
    </source>
</evidence>
<feature type="domain" description="Peptidase M16 C-terminal" evidence="11">
    <location>
        <begin position="234"/>
        <end position="412"/>
    </location>
</feature>
<evidence type="ECO:0000256" key="2">
    <source>
        <dbReference type="ARBA" id="ARBA00007261"/>
    </source>
</evidence>
<evidence type="ECO:0000313" key="12">
    <source>
        <dbReference type="EMBL" id="NJB66671.1"/>
    </source>
</evidence>
<evidence type="ECO:0000256" key="8">
    <source>
        <dbReference type="RuleBase" id="RU004447"/>
    </source>
</evidence>
<feature type="domain" description="Peptidase M16 N-terminal" evidence="10">
    <location>
        <begin position="73"/>
        <end position="209"/>
    </location>
</feature>
<dbReference type="Pfam" id="PF05193">
    <property type="entry name" value="Peptidase_M16_C"/>
    <property type="match status" value="2"/>
</dbReference>
<dbReference type="InterPro" id="IPR050626">
    <property type="entry name" value="Peptidase_M16"/>
</dbReference>
<evidence type="ECO:0000256" key="6">
    <source>
        <dbReference type="ARBA" id="ARBA00022833"/>
    </source>
</evidence>
<dbReference type="Proteomes" id="UP000580856">
    <property type="component" value="Unassembled WGS sequence"/>
</dbReference>
<accession>A0A846QEG3</accession>
<keyword evidence="7" id="KW-0482">Metalloprotease</keyword>
<dbReference type="SUPFAM" id="SSF63411">
    <property type="entry name" value="LuxS/MPP-like metallohydrolase"/>
    <property type="match status" value="4"/>
</dbReference>
<dbReference type="RefSeq" id="WP_167939788.1">
    <property type="nucleotide sequence ID" value="NZ_JAATJA010000001.1"/>
</dbReference>
<dbReference type="InterPro" id="IPR007863">
    <property type="entry name" value="Peptidase_M16_C"/>
</dbReference>
<dbReference type="Gene3D" id="3.30.830.10">
    <property type="entry name" value="Metalloenzyme, LuxS/M16 peptidase-like"/>
    <property type="match status" value="4"/>
</dbReference>
<gene>
    <name evidence="12" type="ORF">GGQ74_000311</name>
</gene>
<dbReference type="PANTHER" id="PTHR43690:SF17">
    <property type="entry name" value="PROTEIN YHJJ"/>
    <property type="match status" value="1"/>
</dbReference>
<reference evidence="12 13" key="1">
    <citation type="submission" date="2020-03" db="EMBL/GenBank/DDBJ databases">
        <title>Genomic Encyclopedia of Type Strains, Phase IV (KMG-IV): sequencing the most valuable type-strain genomes for metagenomic binning, comparative biology and taxonomic classification.</title>
        <authorList>
            <person name="Goeker M."/>
        </authorList>
    </citation>
    <scope>NUCLEOTIDE SEQUENCE [LARGE SCALE GENOMIC DNA]</scope>
    <source>
        <strain evidence="12 13">DSM 24233</strain>
    </source>
</reference>
<keyword evidence="4" id="KW-0479">Metal-binding</keyword>
<keyword evidence="3 12" id="KW-0645">Protease</keyword>
<evidence type="ECO:0000259" key="10">
    <source>
        <dbReference type="Pfam" id="PF00675"/>
    </source>
</evidence>
<dbReference type="InterPro" id="IPR001431">
    <property type="entry name" value="Pept_M16_Zn_BS"/>
</dbReference>
<dbReference type="PANTHER" id="PTHR43690">
    <property type="entry name" value="NARDILYSIN"/>
    <property type="match status" value="1"/>
</dbReference>
<feature type="chain" id="PRO_5032571059" evidence="9">
    <location>
        <begin position="40"/>
        <end position="977"/>
    </location>
</feature>
<dbReference type="Pfam" id="PF00675">
    <property type="entry name" value="Peptidase_M16"/>
    <property type="match status" value="1"/>
</dbReference>
<comment type="caution">
    <text evidence="12">The sequence shown here is derived from an EMBL/GenBank/DDBJ whole genome shotgun (WGS) entry which is preliminary data.</text>
</comment>
<name>A0A846QEG3_9BACT</name>
<keyword evidence="13" id="KW-1185">Reference proteome</keyword>
<evidence type="ECO:0000256" key="3">
    <source>
        <dbReference type="ARBA" id="ARBA00022670"/>
    </source>
</evidence>
<dbReference type="EMBL" id="JAATJA010000001">
    <property type="protein sequence ID" value="NJB66671.1"/>
    <property type="molecule type" value="Genomic_DNA"/>
</dbReference>
<sequence>MLHSPTLRAGLRRTSGLRLACAALVAMLTVAALQSHALAAEAPWLDGRWPHEKCDLAPHPDAVFGRLDNGFRYVLLRHDTPKGRTAMHLDVQAGSLMERDNEAGIAHFMEHMVFNGSRHYAPGELIKYFQQNGMSFGGDTNAHTALTETVFKLDLPESSDESITMGLSVLSDFATGALILEEEVNRERGVVLEEKTARDTARSRARQRELDDVFASTRFVNPVIGREDVLIPANAALLRGFYDAWYRPELTILVVVGDFDPKAVEPMVRWAFADFRPRAPRRNVPAWGELAFTGTRAYHDAKTGTTPMVTVEALHQRQHEEDNRALQRRMLAEQLGMKILRERLLTLASRPDAPCSKAFAHMSDSFGLFRQAGMMALCRDGRWNESLTLLENELRRILDHGITQAEFDRAKAFYATSIRRNIKREAATPSRDIAAEIVICLNDDRVYQSARQSLELYGPMLQSMTRSEAEDALREAWNTKRRVISVTGIEIDGLGAGQTPHKAILAAWDAAGTKTVTEWTQDREIRFPYLPVPAKPATVVSREHENSLPAPYDYDRARLDNGVTLLMKTSDAEPDSVEISLCFGTGTARMSEREQRVARLATEVLSMSGAGRLTRMELVQALGGRNIRTDWQARTDCMSISASCLKEDVETALHILRAMLLDQKISEADFAAAMAKLENENERVTGTASGVLGRGGMRFLTGGMGHLSPLALDDVRDITLAELRDFLRRQTALGPVTISATGDFAPDAFVTQAAQLFAGPARPASEATPGVVLTFPAGQTAQQSLEGVLDQAGVLVAYPLPGAITGPMGTDDPQVRDEIRYMLLSRVLGDRLRVRVREELGASYSPSSSTRQYADFPGYGLLVATVATDGGQLDLVQREVEKVFADLAKDGVNAEELERARRQLIAGRAKALRRNMYWRMLLEQEHHSRPGIIARMAATDDVLRATTAAELSELARRTFVTDRAAVFTATPAASESN</sequence>
<feature type="domain" description="Peptidase M16 C-terminal" evidence="11">
    <location>
        <begin position="717"/>
        <end position="904"/>
    </location>
</feature>
<dbReference type="InterPro" id="IPR011765">
    <property type="entry name" value="Pept_M16_N"/>
</dbReference>
<keyword evidence="6" id="KW-0862">Zinc</keyword>
<evidence type="ECO:0000256" key="9">
    <source>
        <dbReference type="SAM" id="SignalP"/>
    </source>
</evidence>
<dbReference type="PROSITE" id="PS00143">
    <property type="entry name" value="INSULINASE"/>
    <property type="match status" value="1"/>
</dbReference>
<evidence type="ECO:0000313" key="13">
    <source>
        <dbReference type="Proteomes" id="UP000580856"/>
    </source>
</evidence>
<dbReference type="GO" id="GO:0006508">
    <property type="term" value="P:proteolysis"/>
    <property type="evidence" value="ECO:0007669"/>
    <property type="project" value="UniProtKB-KW"/>
</dbReference>
<protein>
    <submittedName>
        <fullName evidence="12">Zinc protease</fullName>
        <ecNumber evidence="12">3.4.24.-</ecNumber>
    </submittedName>
</protein>
<comment type="similarity">
    <text evidence="2 8">Belongs to the peptidase M16 family.</text>
</comment>
<feature type="signal peptide" evidence="9">
    <location>
        <begin position="1"/>
        <end position="39"/>
    </location>
</feature>
<dbReference type="InterPro" id="IPR011249">
    <property type="entry name" value="Metalloenz_LuxS/M16"/>
</dbReference>
<dbReference type="GO" id="GO:0046872">
    <property type="term" value="F:metal ion binding"/>
    <property type="evidence" value="ECO:0007669"/>
    <property type="project" value="UniProtKB-KW"/>
</dbReference>
<comment type="cofactor">
    <cofactor evidence="1">
        <name>Zn(2+)</name>
        <dbReference type="ChEBI" id="CHEBI:29105"/>
    </cofactor>
</comment>